<evidence type="ECO:0000256" key="1">
    <source>
        <dbReference type="SAM" id="MobiDB-lite"/>
    </source>
</evidence>
<evidence type="ECO:0000313" key="2">
    <source>
        <dbReference type="EMBL" id="KAF2601451.1"/>
    </source>
</evidence>
<name>A0A8S9L648_BRACR</name>
<dbReference type="EMBL" id="QGKY02000094">
    <property type="protein sequence ID" value="KAF2601451.1"/>
    <property type="molecule type" value="Genomic_DNA"/>
</dbReference>
<feature type="region of interest" description="Disordered" evidence="1">
    <location>
        <begin position="1"/>
        <end position="21"/>
    </location>
</feature>
<gene>
    <name evidence="2" type="ORF">F2Q70_00027335</name>
</gene>
<sequence>MPEEEVKPAGVKAAKASKRKRHGNEAAFDQIESILDARKKISQQKLLDRLLSKNYTDLSPNEISHGIVIMSGSRVAMSDVAWLLLLFLYGCSVVFC</sequence>
<protein>
    <submittedName>
        <fullName evidence="2">Uncharacterized protein</fullName>
    </submittedName>
</protein>
<dbReference type="AlphaFoldDB" id="A0A8S9L648"/>
<organism evidence="2">
    <name type="scientific">Brassica cretica</name>
    <name type="common">Mustard</name>
    <dbReference type="NCBI Taxonomy" id="69181"/>
    <lineage>
        <taxon>Eukaryota</taxon>
        <taxon>Viridiplantae</taxon>
        <taxon>Streptophyta</taxon>
        <taxon>Embryophyta</taxon>
        <taxon>Tracheophyta</taxon>
        <taxon>Spermatophyta</taxon>
        <taxon>Magnoliopsida</taxon>
        <taxon>eudicotyledons</taxon>
        <taxon>Gunneridae</taxon>
        <taxon>Pentapetalae</taxon>
        <taxon>rosids</taxon>
        <taxon>malvids</taxon>
        <taxon>Brassicales</taxon>
        <taxon>Brassicaceae</taxon>
        <taxon>Brassiceae</taxon>
        <taxon>Brassica</taxon>
    </lineage>
</organism>
<accession>A0A8S9L648</accession>
<reference evidence="2" key="1">
    <citation type="submission" date="2019-12" db="EMBL/GenBank/DDBJ databases">
        <title>Genome sequencing and annotation of Brassica cretica.</title>
        <authorList>
            <person name="Studholme D.J."/>
            <person name="Sarris P.F."/>
        </authorList>
    </citation>
    <scope>NUCLEOTIDE SEQUENCE</scope>
    <source>
        <strain evidence="2">PFS-102/07</strain>
        <tissue evidence="2">Leaf</tissue>
    </source>
</reference>
<comment type="caution">
    <text evidence="2">The sequence shown here is derived from an EMBL/GenBank/DDBJ whole genome shotgun (WGS) entry which is preliminary data.</text>
</comment>
<proteinExistence type="predicted"/>